<dbReference type="RefSeq" id="WP_030877759.1">
    <property type="nucleotide sequence ID" value="NZ_JBIRHZ010000008.1"/>
</dbReference>
<keyword evidence="2" id="KW-0804">Transcription</keyword>
<dbReference type="InterPro" id="IPR050707">
    <property type="entry name" value="HTH_MetabolicPath_Reg"/>
</dbReference>
<dbReference type="SMART" id="SM00346">
    <property type="entry name" value="HTH_ICLR"/>
    <property type="match status" value="1"/>
</dbReference>
<dbReference type="InterPro" id="IPR005471">
    <property type="entry name" value="Tscrpt_reg_IclR_N"/>
</dbReference>
<dbReference type="Pfam" id="PF09339">
    <property type="entry name" value="HTH_IclR"/>
    <property type="match status" value="1"/>
</dbReference>
<evidence type="ECO:0000313" key="4">
    <source>
        <dbReference type="EMBL" id="KOG88694.1"/>
    </source>
</evidence>
<evidence type="ECO:0000256" key="2">
    <source>
        <dbReference type="ARBA" id="ARBA00023163"/>
    </source>
</evidence>
<dbReference type="Proteomes" id="UP000037020">
    <property type="component" value="Unassembled WGS sequence"/>
</dbReference>
<dbReference type="PROSITE" id="PS51077">
    <property type="entry name" value="HTH_ICLR"/>
    <property type="match status" value="1"/>
</dbReference>
<dbReference type="InterPro" id="IPR036390">
    <property type="entry name" value="WH_DNA-bd_sf"/>
</dbReference>
<dbReference type="Gene3D" id="3.30.450.40">
    <property type="match status" value="1"/>
</dbReference>
<evidence type="ECO:0000313" key="5">
    <source>
        <dbReference type="Proteomes" id="UP000037020"/>
    </source>
</evidence>
<dbReference type="PANTHER" id="PTHR30136:SF39">
    <property type="entry name" value="TRANSCRIPTIONAL REGULATORY PROTEIN"/>
    <property type="match status" value="1"/>
</dbReference>
<dbReference type="InterPro" id="IPR029016">
    <property type="entry name" value="GAF-like_dom_sf"/>
</dbReference>
<sequence length="225" mass="23611">MKALDRAVAVLTAVAEGERHASGVAAATGVPRSTAHRLLRSLRAHRLVDEVEELGLVVGSRVHQLGAIAHGGALARVAPGVVELLCENTRLSVQIYQRRGDSVECLAAASPLDGLRDVVETGAVAPLGGDATSLILTAWDERLDTAGGGPGETLRVVRSRGWALTEAADSRTVLSVPVRGTSHRVVAALSLSGPPRLRKDAARLRTELRKAAKALEDEVRGTWPG</sequence>
<comment type="caution">
    <text evidence="4">The sequence shown here is derived from an EMBL/GenBank/DDBJ whole genome shotgun (WGS) entry which is preliminary data.</text>
</comment>
<keyword evidence="5" id="KW-1185">Reference proteome</keyword>
<protein>
    <recommendedName>
        <fullName evidence="3">HTH iclR-type domain-containing protein</fullName>
    </recommendedName>
</protein>
<dbReference type="SUPFAM" id="SSF46785">
    <property type="entry name" value="Winged helix' DNA-binding domain"/>
    <property type="match status" value="1"/>
</dbReference>
<feature type="domain" description="HTH iclR-type" evidence="3">
    <location>
        <begin position="1"/>
        <end position="67"/>
    </location>
</feature>
<reference evidence="4 5" key="1">
    <citation type="submission" date="2015-07" db="EMBL/GenBank/DDBJ databases">
        <authorList>
            <person name="Ju K.-S."/>
            <person name="Doroghazi J.R."/>
            <person name="Metcalf W.W."/>
        </authorList>
    </citation>
    <scope>NUCLEOTIDE SEQUENCE [LARGE SCALE GENOMIC DNA]</scope>
    <source>
        <strain evidence="4 5">NRRL B-3589</strain>
    </source>
</reference>
<name>A0ABR5J5L2_9ACTN</name>
<dbReference type="Gene3D" id="1.10.10.10">
    <property type="entry name" value="Winged helix-like DNA-binding domain superfamily/Winged helix DNA-binding domain"/>
    <property type="match status" value="1"/>
</dbReference>
<evidence type="ECO:0000256" key="1">
    <source>
        <dbReference type="ARBA" id="ARBA00023015"/>
    </source>
</evidence>
<evidence type="ECO:0000259" key="3">
    <source>
        <dbReference type="PROSITE" id="PS51077"/>
    </source>
</evidence>
<accession>A0ABR5J5L2</accession>
<dbReference type="InterPro" id="IPR036388">
    <property type="entry name" value="WH-like_DNA-bd_sf"/>
</dbReference>
<keyword evidence="1" id="KW-0805">Transcription regulation</keyword>
<dbReference type="EMBL" id="LGUT01001568">
    <property type="protein sequence ID" value="KOG88694.1"/>
    <property type="molecule type" value="Genomic_DNA"/>
</dbReference>
<proteinExistence type="predicted"/>
<dbReference type="PANTHER" id="PTHR30136">
    <property type="entry name" value="HELIX-TURN-HELIX TRANSCRIPTIONAL REGULATOR, ICLR FAMILY"/>
    <property type="match status" value="1"/>
</dbReference>
<organism evidence="4 5">
    <name type="scientific">Streptomyces varsoviensis</name>
    <dbReference type="NCBI Taxonomy" id="67373"/>
    <lineage>
        <taxon>Bacteria</taxon>
        <taxon>Bacillati</taxon>
        <taxon>Actinomycetota</taxon>
        <taxon>Actinomycetes</taxon>
        <taxon>Kitasatosporales</taxon>
        <taxon>Streptomycetaceae</taxon>
        <taxon>Streptomyces</taxon>
    </lineage>
</organism>
<dbReference type="SUPFAM" id="SSF55781">
    <property type="entry name" value="GAF domain-like"/>
    <property type="match status" value="1"/>
</dbReference>
<gene>
    <name evidence="4" type="ORF">ADK38_18380</name>
</gene>